<keyword evidence="5" id="KW-1133">Transmembrane helix</keyword>
<protein>
    <recommendedName>
        <fullName evidence="8">Ig-like domain-containing protein</fullName>
    </recommendedName>
</protein>
<dbReference type="PANTHER" id="PTHR12035">
    <property type="entry name" value="SIALIC ACID BINDING IMMUNOGLOBULIN-LIKE LECTIN"/>
    <property type="match status" value="1"/>
</dbReference>
<keyword evidence="2" id="KW-0812">Transmembrane</keyword>
<dbReference type="Pfam" id="PF07686">
    <property type="entry name" value="V-set"/>
    <property type="match status" value="1"/>
</dbReference>
<evidence type="ECO:0000313" key="9">
    <source>
        <dbReference type="Ensembl" id="ENSNMLP00000035022.1"/>
    </source>
</evidence>
<evidence type="ECO:0000256" key="6">
    <source>
        <dbReference type="ARBA" id="ARBA00023136"/>
    </source>
</evidence>
<reference evidence="9" key="2">
    <citation type="submission" date="2025-09" db="UniProtKB">
        <authorList>
            <consortium name="Ensembl"/>
        </authorList>
    </citation>
    <scope>IDENTIFICATION</scope>
</reference>
<evidence type="ECO:0000256" key="1">
    <source>
        <dbReference type="ARBA" id="ARBA00004479"/>
    </source>
</evidence>
<evidence type="ECO:0000256" key="4">
    <source>
        <dbReference type="ARBA" id="ARBA00022889"/>
    </source>
</evidence>
<dbReference type="PANTHER" id="PTHR12035:SF128">
    <property type="entry name" value="BRANCHED CHAIN KETO ACID DEHYDROGENASE E1 SUBUNIT BETA,-LIKE-RELATED"/>
    <property type="match status" value="1"/>
</dbReference>
<dbReference type="SMART" id="SM00408">
    <property type="entry name" value="IGc2"/>
    <property type="match status" value="1"/>
</dbReference>
<dbReference type="InterPro" id="IPR003599">
    <property type="entry name" value="Ig_sub"/>
</dbReference>
<dbReference type="InterPro" id="IPR013783">
    <property type="entry name" value="Ig-like_fold"/>
</dbReference>
<evidence type="ECO:0000256" key="7">
    <source>
        <dbReference type="ARBA" id="ARBA00038361"/>
    </source>
</evidence>
<sequence>PSPLLCLPRFSALTPMQYCLQLREREITAEAGLCTVIHCSFKTPQSFNPSSLVWFKCEPMSEMSVIIFHSKNPNKIQPHFWGRVSLLEPDLSQRNCSIIINDLQLSDSGTYHFRVNRDNDGFSFTFTPLKSITHDPLWPVALQQKPTVQTPALTEGQHSALTCTAPGLCSGSEPTFTWTWRGAGDAPPNVTTATTDPELHGAELSCTVSYKPSSSSTQDSVRINVTCESLRTMMDPPTDDLEVSGDTVVKEGDSLNVTCSVDSFPPSRLMWFGPNKTRLNVSETTESSCQTDLGSASLLIHNVTQAQSGQYMCEGLHLNSSQTRDVHISVKCEDIRLLSSTYCIIFGLIK</sequence>
<dbReference type="GO" id="GO:0005886">
    <property type="term" value="C:plasma membrane"/>
    <property type="evidence" value="ECO:0007669"/>
    <property type="project" value="TreeGrafter"/>
</dbReference>
<dbReference type="InterPro" id="IPR051036">
    <property type="entry name" value="SIGLEC"/>
</dbReference>
<keyword evidence="10" id="KW-1185">Reference proteome</keyword>
<keyword evidence="3" id="KW-0430">Lectin</keyword>
<dbReference type="GO" id="GO:0007155">
    <property type="term" value="P:cell adhesion"/>
    <property type="evidence" value="ECO:0007669"/>
    <property type="project" value="UniProtKB-KW"/>
</dbReference>
<evidence type="ECO:0000256" key="2">
    <source>
        <dbReference type="ARBA" id="ARBA00022692"/>
    </source>
</evidence>
<dbReference type="InterPro" id="IPR013106">
    <property type="entry name" value="Ig_V-set"/>
</dbReference>
<dbReference type="CDD" id="cd00096">
    <property type="entry name" value="Ig"/>
    <property type="match status" value="1"/>
</dbReference>
<evidence type="ECO:0000256" key="5">
    <source>
        <dbReference type="ARBA" id="ARBA00022989"/>
    </source>
</evidence>
<accession>A0A8C6UJ16</accession>
<dbReference type="Gene3D" id="2.60.40.10">
    <property type="entry name" value="Immunoglobulins"/>
    <property type="match status" value="3"/>
</dbReference>
<dbReference type="SMART" id="SM00409">
    <property type="entry name" value="IG"/>
    <property type="match status" value="3"/>
</dbReference>
<keyword evidence="4" id="KW-0130">Cell adhesion</keyword>
<name>A0A8C6UJ16_9GOBI</name>
<dbReference type="InterPro" id="IPR036179">
    <property type="entry name" value="Ig-like_dom_sf"/>
</dbReference>
<dbReference type="InterPro" id="IPR007110">
    <property type="entry name" value="Ig-like_dom"/>
</dbReference>
<dbReference type="SUPFAM" id="SSF48726">
    <property type="entry name" value="Immunoglobulin"/>
    <property type="match status" value="3"/>
</dbReference>
<dbReference type="Ensembl" id="ENSNMLT00000039001.1">
    <property type="protein sequence ID" value="ENSNMLP00000035022.1"/>
    <property type="gene ID" value="ENSNMLG00000021746.1"/>
</dbReference>
<feature type="domain" description="Ig-like" evidence="8">
    <location>
        <begin position="146"/>
        <end position="224"/>
    </location>
</feature>
<dbReference type="InterPro" id="IPR003598">
    <property type="entry name" value="Ig_sub2"/>
</dbReference>
<feature type="domain" description="Ig-like" evidence="8">
    <location>
        <begin position="236"/>
        <end position="329"/>
    </location>
</feature>
<evidence type="ECO:0000313" key="10">
    <source>
        <dbReference type="Proteomes" id="UP000694523"/>
    </source>
</evidence>
<dbReference type="PROSITE" id="PS50835">
    <property type="entry name" value="IG_LIKE"/>
    <property type="match status" value="2"/>
</dbReference>
<comment type="similarity">
    <text evidence="7">Belongs to the immunoglobulin superfamily. SIGLEC (sialic acid binding Ig-like lectin) family.</text>
</comment>
<evidence type="ECO:0000256" key="3">
    <source>
        <dbReference type="ARBA" id="ARBA00022734"/>
    </source>
</evidence>
<dbReference type="Pfam" id="PF13927">
    <property type="entry name" value="Ig_3"/>
    <property type="match status" value="1"/>
</dbReference>
<evidence type="ECO:0000259" key="8">
    <source>
        <dbReference type="PROSITE" id="PS50835"/>
    </source>
</evidence>
<dbReference type="Proteomes" id="UP000694523">
    <property type="component" value="Unplaced"/>
</dbReference>
<dbReference type="GO" id="GO:0033691">
    <property type="term" value="F:sialic acid binding"/>
    <property type="evidence" value="ECO:0007669"/>
    <property type="project" value="TreeGrafter"/>
</dbReference>
<proteinExistence type="inferred from homology"/>
<dbReference type="AlphaFoldDB" id="A0A8C6UJ16"/>
<keyword evidence="6" id="KW-0472">Membrane</keyword>
<reference evidence="9" key="1">
    <citation type="submission" date="2025-08" db="UniProtKB">
        <authorList>
            <consortium name="Ensembl"/>
        </authorList>
    </citation>
    <scope>IDENTIFICATION</scope>
</reference>
<organism evidence="9 10">
    <name type="scientific">Neogobius melanostomus</name>
    <name type="common">round goby</name>
    <dbReference type="NCBI Taxonomy" id="47308"/>
    <lineage>
        <taxon>Eukaryota</taxon>
        <taxon>Metazoa</taxon>
        <taxon>Chordata</taxon>
        <taxon>Craniata</taxon>
        <taxon>Vertebrata</taxon>
        <taxon>Euteleostomi</taxon>
        <taxon>Actinopterygii</taxon>
        <taxon>Neopterygii</taxon>
        <taxon>Teleostei</taxon>
        <taxon>Neoteleostei</taxon>
        <taxon>Acanthomorphata</taxon>
        <taxon>Gobiaria</taxon>
        <taxon>Gobiiformes</taxon>
        <taxon>Gobioidei</taxon>
        <taxon>Gobiidae</taxon>
        <taxon>Benthophilinae</taxon>
        <taxon>Neogobiini</taxon>
        <taxon>Neogobius</taxon>
    </lineage>
</organism>
<dbReference type="GO" id="GO:0030246">
    <property type="term" value="F:carbohydrate binding"/>
    <property type="evidence" value="ECO:0007669"/>
    <property type="project" value="UniProtKB-KW"/>
</dbReference>
<comment type="subcellular location">
    <subcellularLocation>
        <location evidence="1">Membrane</location>
        <topology evidence="1">Single-pass type I membrane protein</topology>
    </subcellularLocation>
</comment>